<comment type="caution">
    <text evidence="2">The sequence shown here is derived from an EMBL/GenBank/DDBJ whole genome shotgun (WGS) entry which is preliminary data.</text>
</comment>
<reference evidence="2 3" key="1">
    <citation type="submission" date="2018-08" db="EMBL/GenBank/DDBJ databases">
        <title>Sequencing the genomes of 1000 actinobacteria strains.</title>
        <authorList>
            <person name="Klenk H.-P."/>
        </authorList>
    </citation>
    <scope>NUCLEOTIDE SEQUENCE [LARGE SCALE GENOMIC DNA]</scope>
    <source>
        <strain evidence="2 3">DSM 44099</strain>
    </source>
</reference>
<sequence>MGRRFAMSSKVVIVGLLAAAAAVPASQAFAENGDKDGPKVDPGVSQPVIYDSAGMTSRPLTPRLTRSISEDEARDRARALGFGADLLGGQPQAALRSISLDFGRVVEGGSAVTATPVKDRAAWVVIFPRSAPQIFGGMLMTDAERERMRATLRCSFIVAIDAATGEALSTSQECA</sequence>
<dbReference type="AlphaFoldDB" id="A0A3D9ZE54"/>
<dbReference type="Proteomes" id="UP000256913">
    <property type="component" value="Unassembled WGS sequence"/>
</dbReference>
<proteinExistence type="predicted"/>
<evidence type="ECO:0000313" key="3">
    <source>
        <dbReference type="Proteomes" id="UP000256913"/>
    </source>
</evidence>
<evidence type="ECO:0000313" key="2">
    <source>
        <dbReference type="EMBL" id="REF94742.1"/>
    </source>
</evidence>
<evidence type="ECO:0000256" key="1">
    <source>
        <dbReference type="SAM" id="SignalP"/>
    </source>
</evidence>
<protein>
    <submittedName>
        <fullName evidence="2">Uncharacterized protein</fullName>
    </submittedName>
</protein>
<feature type="signal peptide" evidence="1">
    <location>
        <begin position="1"/>
        <end position="30"/>
    </location>
</feature>
<accession>A0A3D9ZE54</accession>
<organism evidence="2 3">
    <name type="scientific">Asanoa ferruginea</name>
    <dbReference type="NCBI Taxonomy" id="53367"/>
    <lineage>
        <taxon>Bacteria</taxon>
        <taxon>Bacillati</taxon>
        <taxon>Actinomycetota</taxon>
        <taxon>Actinomycetes</taxon>
        <taxon>Micromonosporales</taxon>
        <taxon>Micromonosporaceae</taxon>
        <taxon>Asanoa</taxon>
    </lineage>
</organism>
<dbReference type="RefSeq" id="WP_147315405.1">
    <property type="nucleotide sequence ID" value="NZ_BONB01000001.1"/>
</dbReference>
<name>A0A3D9ZE54_9ACTN</name>
<gene>
    <name evidence="2" type="ORF">DFJ67_0683</name>
</gene>
<dbReference type="EMBL" id="QUMQ01000001">
    <property type="protein sequence ID" value="REF94742.1"/>
    <property type="molecule type" value="Genomic_DNA"/>
</dbReference>
<feature type="chain" id="PRO_5017562765" evidence="1">
    <location>
        <begin position="31"/>
        <end position="175"/>
    </location>
</feature>
<keyword evidence="1" id="KW-0732">Signal</keyword>
<keyword evidence="3" id="KW-1185">Reference proteome</keyword>